<dbReference type="Proteomes" id="UP000598297">
    <property type="component" value="Unassembled WGS sequence"/>
</dbReference>
<gene>
    <name evidence="2" type="ORF">GUY60_07740</name>
</gene>
<protein>
    <submittedName>
        <fullName evidence="2">AAA family ATPase</fullName>
    </submittedName>
</protein>
<dbReference type="PANTHER" id="PTHR43581:SF3">
    <property type="entry name" value="AAA+ ATPASE DOMAIN-CONTAINING PROTEIN"/>
    <property type="match status" value="1"/>
</dbReference>
<proteinExistence type="predicted"/>
<evidence type="ECO:0000313" key="2">
    <source>
        <dbReference type="EMBL" id="NBE51316.1"/>
    </source>
</evidence>
<sequence length="568" mass="62715">MAMQLSGLSVKNYRSIKQTPRLNFGDLGVLVGPNNEGKSNILRAAVMGMRLLRRYGMMGSARTSNPGIRLSIRQHYDWFEDYPKDLQEKTPNGSTIIDFWFELDDAEKALFRSQIGVSLKTELPIRLTVNKYADFTVRKQGPGKETLNRKSGQVASFVGRRLHIEYVGSVRTAADATEMIREMLRDRITEALDAEQYESLVRQLSVAVTDALKPLAIELGETLRDFIPDISDVRIQMTEGDILDGLIDETRVLIDDGAETDLRHKGDGVQSLAALAIARKAANSGRRSLILAIEEPEAHLHPSAVHRVRQVVNEIASKQQVIYTTHSPLLVDRFKLSNNVIVRGSKAAPAKTLNELRDVLGVRTSDNLSQANLVLIVEGLTDRDSVEAVIASKSPKLSALIASGGLALDYLKGATNLLPKLDGLRQQLCQYHVLLDHDDSGLMAGSKARDAGLLSSKEATYTIVSSMKESEFEDTLDVELYKSEISKTFGISLNVPEFKREKSKWSGRMAAAFRSQGKVYDVNVGTQVKILVSKLVVANPGAALHPRRSSSIDALCAQLETRIDEMEF</sequence>
<organism evidence="2 3">
    <name type="scientific">Streptomyces boluensis</name>
    <dbReference type="NCBI Taxonomy" id="1775135"/>
    <lineage>
        <taxon>Bacteria</taxon>
        <taxon>Bacillati</taxon>
        <taxon>Actinomycetota</taxon>
        <taxon>Actinomycetes</taxon>
        <taxon>Kitasatosporales</taxon>
        <taxon>Streptomycetaceae</taxon>
        <taxon>Streptomyces</taxon>
    </lineage>
</organism>
<dbReference type="AlphaFoldDB" id="A0A964UMS0"/>
<keyword evidence="3" id="KW-1185">Reference proteome</keyword>
<feature type="domain" description="ATPase AAA-type core" evidence="1">
    <location>
        <begin position="29"/>
        <end position="332"/>
    </location>
</feature>
<dbReference type="InterPro" id="IPR051396">
    <property type="entry name" value="Bact_Antivir_Def_Nuclease"/>
</dbReference>
<dbReference type="SUPFAM" id="SSF52540">
    <property type="entry name" value="P-loop containing nucleoside triphosphate hydrolases"/>
    <property type="match status" value="1"/>
</dbReference>
<dbReference type="RefSeq" id="WP_161695190.1">
    <property type="nucleotide sequence ID" value="NZ_JAAAHS010000036.1"/>
</dbReference>
<evidence type="ECO:0000313" key="3">
    <source>
        <dbReference type="Proteomes" id="UP000598297"/>
    </source>
</evidence>
<dbReference type="Pfam" id="PF13304">
    <property type="entry name" value="AAA_21"/>
    <property type="match status" value="1"/>
</dbReference>
<dbReference type="InterPro" id="IPR003959">
    <property type="entry name" value="ATPase_AAA_core"/>
</dbReference>
<dbReference type="EMBL" id="JAAAHS010000036">
    <property type="protein sequence ID" value="NBE51316.1"/>
    <property type="molecule type" value="Genomic_DNA"/>
</dbReference>
<reference evidence="2" key="1">
    <citation type="submission" date="2020-01" db="EMBL/GenBank/DDBJ databases">
        <title>Whole-genome analyses of novel actinobacteria.</title>
        <authorList>
            <person name="Sahin N."/>
        </authorList>
    </citation>
    <scope>NUCLEOTIDE SEQUENCE</scope>
    <source>
        <strain evidence="2">YC537</strain>
    </source>
</reference>
<comment type="caution">
    <text evidence="2">The sequence shown here is derived from an EMBL/GenBank/DDBJ whole genome shotgun (WGS) entry which is preliminary data.</text>
</comment>
<dbReference type="Gene3D" id="3.40.50.300">
    <property type="entry name" value="P-loop containing nucleotide triphosphate hydrolases"/>
    <property type="match status" value="1"/>
</dbReference>
<evidence type="ECO:0000259" key="1">
    <source>
        <dbReference type="Pfam" id="PF13304"/>
    </source>
</evidence>
<dbReference type="PANTHER" id="PTHR43581">
    <property type="entry name" value="ATP/GTP PHOSPHATASE"/>
    <property type="match status" value="1"/>
</dbReference>
<accession>A0A964UMS0</accession>
<dbReference type="OrthoDB" id="3237462at2"/>
<name>A0A964UMS0_9ACTN</name>
<dbReference type="InterPro" id="IPR027417">
    <property type="entry name" value="P-loop_NTPase"/>
</dbReference>